<dbReference type="RefSeq" id="WP_064442673.1">
    <property type="nucleotide sequence ID" value="NZ_BDDI01000034.1"/>
</dbReference>
<comment type="caution">
    <text evidence="4">The sequence shown here is derived from an EMBL/GenBank/DDBJ whole genome shotgun (WGS) entry which is preliminary data.</text>
</comment>
<sequence length="81" mass="8991">MSDPLEPTFGEKAVGSQFNPSGSDKVTRLKAAYAVIINILHEDRSDHRDERSRLASIAITETQGAQMWAVKAVTFERDEEA</sequence>
<protein>
    <recommendedName>
        <fullName evidence="3">Acb2/Tad1 hairpin domain-containing protein</fullName>
    </recommendedName>
</protein>
<dbReference type="Proteomes" id="UP000567922">
    <property type="component" value="Unassembled WGS sequence"/>
</dbReference>
<feature type="domain" description="Acb2/Tad1 hairpin" evidence="3">
    <location>
        <begin position="13"/>
        <end position="74"/>
    </location>
</feature>
<keyword evidence="5" id="KW-1185">Reference proteome</keyword>
<dbReference type="InterPro" id="IPR056098">
    <property type="entry name" value="Acb2/Tad1_hairpin"/>
</dbReference>
<evidence type="ECO:0000313" key="5">
    <source>
        <dbReference type="Proteomes" id="UP000567922"/>
    </source>
</evidence>
<dbReference type="AlphaFoldDB" id="A0A839RUY6"/>
<reference evidence="4 5" key="1">
    <citation type="submission" date="2020-08" db="EMBL/GenBank/DDBJ databases">
        <title>Sequencing the genomes of 1000 actinobacteria strains.</title>
        <authorList>
            <person name="Klenk H.-P."/>
        </authorList>
    </citation>
    <scope>NUCLEOTIDE SEQUENCE [LARGE SCALE GENOMIC DNA]</scope>
    <source>
        <strain evidence="4 5">DSM 45258</strain>
    </source>
</reference>
<keyword evidence="1" id="KW-0547">Nucleotide-binding</keyword>
<evidence type="ECO:0000259" key="3">
    <source>
        <dbReference type="Pfam" id="PF24729"/>
    </source>
</evidence>
<dbReference type="GO" id="GO:0000166">
    <property type="term" value="F:nucleotide binding"/>
    <property type="evidence" value="ECO:0007669"/>
    <property type="project" value="UniProtKB-KW"/>
</dbReference>
<name>A0A839RUY6_9ACTN</name>
<organism evidence="4 5">
    <name type="scientific">Hoyosella altamirensis</name>
    <dbReference type="NCBI Taxonomy" id="616997"/>
    <lineage>
        <taxon>Bacteria</taxon>
        <taxon>Bacillati</taxon>
        <taxon>Actinomycetota</taxon>
        <taxon>Actinomycetes</taxon>
        <taxon>Mycobacteriales</taxon>
        <taxon>Hoyosellaceae</taxon>
        <taxon>Hoyosella</taxon>
    </lineage>
</organism>
<proteinExistence type="predicted"/>
<dbReference type="OrthoDB" id="5683416at2"/>
<evidence type="ECO:0000313" key="4">
    <source>
        <dbReference type="EMBL" id="MBB3040159.1"/>
    </source>
</evidence>
<dbReference type="EMBL" id="JACHWS010000008">
    <property type="protein sequence ID" value="MBB3040159.1"/>
    <property type="molecule type" value="Genomic_DNA"/>
</dbReference>
<gene>
    <name evidence="4" type="ORF">FHU29_004654</name>
</gene>
<accession>A0A839RUY6</accession>
<evidence type="ECO:0000256" key="1">
    <source>
        <dbReference type="ARBA" id="ARBA00022741"/>
    </source>
</evidence>
<dbReference type="Pfam" id="PF24729">
    <property type="entry name" value="Acb2_Tad1_hairpin"/>
    <property type="match status" value="1"/>
</dbReference>
<evidence type="ECO:0000256" key="2">
    <source>
        <dbReference type="SAM" id="MobiDB-lite"/>
    </source>
</evidence>
<feature type="region of interest" description="Disordered" evidence="2">
    <location>
        <begin position="1"/>
        <end position="20"/>
    </location>
</feature>